<feature type="signal peptide" evidence="3">
    <location>
        <begin position="1"/>
        <end position="37"/>
    </location>
</feature>
<name>A0A1M5Z3F4_9FIRM</name>
<reference evidence="5 6" key="1">
    <citation type="submission" date="2016-11" db="EMBL/GenBank/DDBJ databases">
        <authorList>
            <person name="Jaros S."/>
            <person name="Januszkiewicz K."/>
            <person name="Wedrychowicz H."/>
        </authorList>
    </citation>
    <scope>NUCLEOTIDE SEQUENCE [LARGE SCALE GENOMIC DNA]</scope>
    <source>
        <strain evidence="5 6">DSM 10068</strain>
    </source>
</reference>
<evidence type="ECO:0000256" key="3">
    <source>
        <dbReference type="SAM" id="SignalP"/>
    </source>
</evidence>
<feature type="region of interest" description="Disordered" evidence="1">
    <location>
        <begin position="40"/>
        <end position="86"/>
    </location>
</feature>
<feature type="domain" description="Bacterial repeat" evidence="4">
    <location>
        <begin position="111"/>
        <end position="182"/>
    </location>
</feature>
<sequence length="1780" mass="183433">MKKVFLSNFKKTTKRLFIFLVVALLAFCPLTGFTAYAGESDGGSAPVEPAPVEPVPTEPVPTEPAPTEPAPTEPAPTEPVPEPTPNPVPGLYAIEIFITDLEGSIIDDLGEANGTVTADFTEAAENDEITLTITPENGYRLDTLMLSYGEEAREIDVSEIEGGTYAFAMPANDVAVTASFAAEVKPLAKSLADGPYSININTVTNYFPDDNDSKYSVLSAVTADATDDKAEAGQEVTLTITPAKRASLGYEHSLRELTLTYEGEEPIKVDVLKAVTNGRAGGQYTFTMPAKNVTVDAVFGPYTFMFPKTLEGGEFKTTNLLNDCAKHLGFSEDGKYEIWGCLSGISVYLAVTAKDGYILKADSAKYTSEDGTETLLPVSDINKITVTDRMPKADIVFSADFIAAETKFNIGVGEIANGTVRADKTQAMAGEAIKLTVTPNKGYTLATGSLKYTYAGGKLSGNITVPTGTVFTNAAPVTLTMTMPQTDIVVAAEFGPATIITFDPTIKNGSLAVPYGALKLSDNSFLSTPGTQYYISNNPNTGYMMKVGSLKYTADGGLTYLPLLNDTPFIVPATDATITAEFVASGSVAVGTVEVDYNGNETEIFEVPITFTTPSSGGVQRFEPRLQYEAGGAVAFKYLRIGGTKLLEAGATSGTDPVTGWVASNLTVLEYSTNSFHYLYLAPGNVTENPDVDFEENTQYTVYVGFALKPNLVVGEIPITNTSRFNTGINPINTNGAIKINWTGATPPFTTLKGVNTYYLSNPEQLMWFADEINTKHSTTSAALLNANIDMTGYAGPNGEKFEGIGTEEYPLQQTFNGNGKTVTYELTHDSGDGPVGFVRNTTAAVQSLTVNGTITVTGGSPDAGLAVGRTSAAVSGVTVNGTITVTGGTPNVGGVVGRTSANITGSTSKATISVSENAGGNIGGIAGLFDNGSTATGSLNTNVHLGTVDVRPGSTEAVVGGIVGSANGKVNFYSNGNGGAWSAASPDSGGSVQGRGVTGGIVGYMGASSTTGNYQNTNFGTVSGGGTSALGSATGGIFGIAGENVTVIGHATKDGSYSSNRYNNLNMNYGSVSGDTRYVGGIVGELRGASTIIRYSYNEGEITSSSAQPGAAVGGIVGGAAGGAGLTIENNISKGGVKATGGAARGGLIGYAASTMPQLDSLAEGKLNYFAQAPDLAGYPGMPETPGISGKPAALLSPLGYSSEYNGPGGDGSAENPYQLANYEQLAWFAESVNGTRSLGGQSYNVILVDDIDISAYPDFVGIGTYSRPYMGVFDGGGFSIKLALENGGSDVSSARDFAALFGYCDGATIKNLTTTGTVNSARNAAGVAYKLEDGTIEHVRNEAKITAGRIAAGVLLTGDGVTLKDIVNTGDITSTKALLLPNEIANGSPPANCTGRASGVVDSLISHSATVDRCVNEGNIAAAYQAAGVIGSISTSSIYNPFVSVTNCKNSGTVESFASLSLDSGAWLSATHFQYRCTAAGIVGWVAEGTFVISNCENSGTIKCSGNNVAGILGSVGIGNGFVETNITVKDCKNTGAIISTYTGGSNFNKISIAGIFANAAGSTGTGAPQSTGVTVTGNENTGPISADARVKVGAIVGRDPGSADYDSSGNKTNQFYGDDEEDAGVEKSTLGQPGNTDDPGDGGGANPTVPGKDPEAPKVPVAVTPDGPAEVQKVPTAEGSVTAQDTSYERRPASPAERINLKEQPQEEALRADEATNEETPPKDQPNENSLDVAASDMERTVENSPFVAVALGVAGAGALGGGGYALFRSLRRRRVG</sequence>
<evidence type="ECO:0000313" key="5">
    <source>
        <dbReference type="EMBL" id="SHI18786.1"/>
    </source>
</evidence>
<feature type="region of interest" description="Disordered" evidence="1">
    <location>
        <begin position="1566"/>
        <end position="1741"/>
    </location>
</feature>
<feature type="chain" id="PRO_5012545081" description="Bacterial repeat domain-containing protein" evidence="3">
    <location>
        <begin position="38"/>
        <end position="1780"/>
    </location>
</feature>
<gene>
    <name evidence="5" type="ORF">SAMN02745823_03164</name>
</gene>
<evidence type="ECO:0000259" key="4">
    <source>
        <dbReference type="Pfam" id="PF18998"/>
    </source>
</evidence>
<keyword evidence="2" id="KW-1133">Transmembrane helix</keyword>
<evidence type="ECO:0000256" key="1">
    <source>
        <dbReference type="SAM" id="MobiDB-lite"/>
    </source>
</evidence>
<accession>A0A1M5Z3F4</accession>
<organism evidence="5 6">
    <name type="scientific">Sporobacter termitidis DSM 10068</name>
    <dbReference type="NCBI Taxonomy" id="1123282"/>
    <lineage>
        <taxon>Bacteria</taxon>
        <taxon>Bacillati</taxon>
        <taxon>Bacillota</taxon>
        <taxon>Clostridia</taxon>
        <taxon>Eubacteriales</taxon>
        <taxon>Oscillospiraceae</taxon>
        <taxon>Sporobacter</taxon>
    </lineage>
</organism>
<evidence type="ECO:0000313" key="6">
    <source>
        <dbReference type="Proteomes" id="UP000183995"/>
    </source>
</evidence>
<keyword evidence="2" id="KW-0472">Membrane</keyword>
<proteinExistence type="predicted"/>
<feature type="compositionally biased region" description="Polar residues" evidence="1">
    <location>
        <begin position="1608"/>
        <end position="1618"/>
    </location>
</feature>
<dbReference type="RefSeq" id="WP_073081009.1">
    <property type="nucleotide sequence ID" value="NZ_FQXV01000013.1"/>
</dbReference>
<protein>
    <recommendedName>
        <fullName evidence="4">Bacterial repeat domain-containing protein</fullName>
    </recommendedName>
</protein>
<dbReference type="EMBL" id="FQXV01000013">
    <property type="protein sequence ID" value="SHI18786.1"/>
    <property type="molecule type" value="Genomic_DNA"/>
</dbReference>
<evidence type="ECO:0000256" key="2">
    <source>
        <dbReference type="SAM" id="Phobius"/>
    </source>
</evidence>
<dbReference type="Gene3D" id="2.160.20.110">
    <property type="match status" value="3"/>
</dbReference>
<keyword evidence="3" id="KW-0732">Signal</keyword>
<dbReference type="InterPro" id="IPR044060">
    <property type="entry name" value="Bacterial_rp_domain"/>
</dbReference>
<keyword evidence="2" id="KW-0812">Transmembrane</keyword>
<feature type="compositionally biased region" description="Basic and acidic residues" evidence="1">
    <location>
        <begin position="1702"/>
        <end position="1729"/>
    </location>
</feature>
<keyword evidence="6" id="KW-1185">Reference proteome</keyword>
<feature type="compositionally biased region" description="Low complexity" evidence="1">
    <location>
        <begin position="1574"/>
        <end position="1585"/>
    </location>
</feature>
<feature type="transmembrane region" description="Helical" evidence="2">
    <location>
        <begin position="1750"/>
        <end position="1771"/>
    </location>
</feature>
<feature type="compositionally biased region" description="Pro residues" evidence="1">
    <location>
        <begin position="48"/>
        <end position="86"/>
    </location>
</feature>
<dbReference type="STRING" id="1123282.SAMN02745823_03164"/>
<feature type="domain" description="Bacterial repeat" evidence="4">
    <location>
        <begin position="412"/>
        <end position="495"/>
    </location>
</feature>
<dbReference type="OrthoDB" id="9788327at2"/>
<dbReference type="Pfam" id="PF18998">
    <property type="entry name" value="Flg_new_2"/>
    <property type="match status" value="2"/>
</dbReference>
<dbReference type="Proteomes" id="UP000183995">
    <property type="component" value="Unassembled WGS sequence"/>
</dbReference>